<comment type="caution">
    <text evidence="1">The sequence shown here is derived from an EMBL/GenBank/DDBJ whole genome shotgun (WGS) entry which is preliminary data.</text>
</comment>
<proteinExistence type="predicted"/>
<evidence type="ECO:0000313" key="1">
    <source>
        <dbReference type="EMBL" id="KAL3385948.1"/>
    </source>
</evidence>
<sequence length="84" mass="10050">MSSVQRKPPRGKFNFPHKHLDLRRRRRQLKCKYSSRLGASRAQGLVIANTADYRREMFYNSCIFPDYERFQSIRNLATKKVEDL</sequence>
<name>A0ABD2VZ78_9HYME</name>
<keyword evidence="2" id="KW-1185">Reference proteome</keyword>
<dbReference type="EMBL" id="JBJJXI010000149">
    <property type="protein sequence ID" value="KAL3385948.1"/>
    <property type="molecule type" value="Genomic_DNA"/>
</dbReference>
<accession>A0ABD2VZ78</accession>
<organism evidence="1 2">
    <name type="scientific">Trichogramma kaykai</name>
    <dbReference type="NCBI Taxonomy" id="54128"/>
    <lineage>
        <taxon>Eukaryota</taxon>
        <taxon>Metazoa</taxon>
        <taxon>Ecdysozoa</taxon>
        <taxon>Arthropoda</taxon>
        <taxon>Hexapoda</taxon>
        <taxon>Insecta</taxon>
        <taxon>Pterygota</taxon>
        <taxon>Neoptera</taxon>
        <taxon>Endopterygota</taxon>
        <taxon>Hymenoptera</taxon>
        <taxon>Apocrita</taxon>
        <taxon>Proctotrupomorpha</taxon>
        <taxon>Chalcidoidea</taxon>
        <taxon>Trichogrammatidae</taxon>
        <taxon>Trichogramma</taxon>
    </lineage>
</organism>
<evidence type="ECO:0000313" key="2">
    <source>
        <dbReference type="Proteomes" id="UP001627154"/>
    </source>
</evidence>
<gene>
    <name evidence="1" type="ORF">TKK_018466</name>
</gene>
<dbReference type="AlphaFoldDB" id="A0ABD2VZ78"/>
<reference evidence="1 2" key="1">
    <citation type="journal article" date="2024" name="bioRxiv">
        <title>A reference genome for Trichogramma kaykai: A tiny desert-dwelling parasitoid wasp with competing sex-ratio distorters.</title>
        <authorList>
            <person name="Culotta J."/>
            <person name="Lindsey A.R."/>
        </authorList>
    </citation>
    <scope>NUCLEOTIDE SEQUENCE [LARGE SCALE GENOMIC DNA]</scope>
    <source>
        <strain evidence="1 2">KSX58</strain>
    </source>
</reference>
<dbReference type="Proteomes" id="UP001627154">
    <property type="component" value="Unassembled WGS sequence"/>
</dbReference>
<protein>
    <submittedName>
        <fullName evidence="1">Uncharacterized protein</fullName>
    </submittedName>
</protein>